<feature type="compositionally biased region" description="Basic and acidic residues" evidence="1">
    <location>
        <begin position="37"/>
        <end position="48"/>
    </location>
</feature>
<feature type="region of interest" description="Disordered" evidence="1">
    <location>
        <begin position="1"/>
        <end position="54"/>
    </location>
</feature>
<organism evidence="2">
    <name type="scientific">Cucumis melo</name>
    <name type="common">Muskmelon</name>
    <dbReference type="NCBI Taxonomy" id="3656"/>
    <lineage>
        <taxon>Eukaryota</taxon>
        <taxon>Viridiplantae</taxon>
        <taxon>Streptophyta</taxon>
        <taxon>Embryophyta</taxon>
        <taxon>Tracheophyta</taxon>
        <taxon>Spermatophyta</taxon>
        <taxon>Magnoliopsida</taxon>
        <taxon>eudicotyledons</taxon>
        <taxon>Gunneridae</taxon>
        <taxon>Pentapetalae</taxon>
        <taxon>rosids</taxon>
        <taxon>fabids</taxon>
        <taxon>Cucurbitales</taxon>
        <taxon>Cucurbitaceae</taxon>
        <taxon>Benincaseae</taxon>
        <taxon>Cucumis</taxon>
    </lineage>
</organism>
<proteinExistence type="predicted"/>
<accession>A0A9I9EKY2</accession>
<feature type="compositionally biased region" description="Basic and acidic residues" evidence="1">
    <location>
        <begin position="1"/>
        <end position="30"/>
    </location>
</feature>
<name>A0A9I9EKY2_CUCME</name>
<evidence type="ECO:0000256" key="1">
    <source>
        <dbReference type="SAM" id="MobiDB-lite"/>
    </source>
</evidence>
<sequence>MRDVERGFSGKEEERRRSKNNEQEIGDGRKKMNGHATRIEEIREDGLKRFVNTG</sequence>
<evidence type="ECO:0000313" key="2">
    <source>
        <dbReference type="EnsemblPlants" id="MELO3C035271.2.1"/>
    </source>
</evidence>
<protein>
    <submittedName>
        <fullName evidence="2">Uncharacterized protein</fullName>
    </submittedName>
</protein>
<dbReference type="EnsemblPlants" id="MELO3C035271.2.1">
    <property type="protein sequence ID" value="MELO3C035271.2.1"/>
    <property type="gene ID" value="MELO3C035271.2"/>
</dbReference>
<reference evidence="2" key="1">
    <citation type="submission" date="2023-03" db="UniProtKB">
        <authorList>
            <consortium name="EnsemblPlants"/>
        </authorList>
    </citation>
    <scope>IDENTIFICATION</scope>
</reference>
<dbReference type="AlphaFoldDB" id="A0A9I9EKY2"/>
<dbReference type="Gramene" id="MELO3C035271.2.1">
    <property type="protein sequence ID" value="MELO3C035271.2.1"/>
    <property type="gene ID" value="MELO3C035271.2"/>
</dbReference>